<evidence type="ECO:0000256" key="1">
    <source>
        <dbReference type="ARBA" id="ARBA00022630"/>
    </source>
</evidence>
<dbReference type="Gene3D" id="2.40.30.10">
    <property type="entry name" value="Translation factors"/>
    <property type="match status" value="1"/>
</dbReference>
<name>A0A3S5BN46_9PLAT</name>
<keyword evidence="3" id="KW-1185">Reference proteome</keyword>
<evidence type="ECO:0000313" key="3">
    <source>
        <dbReference type="Proteomes" id="UP000784294"/>
    </source>
</evidence>
<accession>A0A3S5BN46</accession>
<dbReference type="GO" id="GO:0030586">
    <property type="term" value="F:[methionine synthase] reductase (NADPH) activity"/>
    <property type="evidence" value="ECO:0007669"/>
    <property type="project" value="TreeGrafter"/>
</dbReference>
<dbReference type="Gene3D" id="3.40.50.80">
    <property type="entry name" value="Nucleotide-binding domain of ferredoxin-NADP reductase (FNR) module"/>
    <property type="match status" value="1"/>
</dbReference>
<dbReference type="PANTHER" id="PTHR19384:SF84">
    <property type="entry name" value="METHIONINE SYNTHASE REDUCTASE"/>
    <property type="match status" value="1"/>
</dbReference>
<dbReference type="GO" id="GO:0005829">
    <property type="term" value="C:cytosol"/>
    <property type="evidence" value="ECO:0007669"/>
    <property type="project" value="TreeGrafter"/>
</dbReference>
<gene>
    <name evidence="2" type="ORF">PXEA_LOCUS24824</name>
</gene>
<dbReference type="GO" id="GO:0050660">
    <property type="term" value="F:flavin adenine dinucleotide binding"/>
    <property type="evidence" value="ECO:0007669"/>
    <property type="project" value="TreeGrafter"/>
</dbReference>
<organism evidence="2 3">
    <name type="scientific">Protopolystoma xenopodis</name>
    <dbReference type="NCBI Taxonomy" id="117903"/>
    <lineage>
        <taxon>Eukaryota</taxon>
        <taxon>Metazoa</taxon>
        <taxon>Spiralia</taxon>
        <taxon>Lophotrochozoa</taxon>
        <taxon>Platyhelminthes</taxon>
        <taxon>Monogenea</taxon>
        <taxon>Polyopisthocotylea</taxon>
        <taxon>Polystomatidea</taxon>
        <taxon>Polystomatidae</taxon>
        <taxon>Protopolystoma</taxon>
    </lineage>
</organism>
<dbReference type="EMBL" id="CAAALY010121767">
    <property type="protein sequence ID" value="VEL31384.1"/>
    <property type="molecule type" value="Genomic_DNA"/>
</dbReference>
<dbReference type="OrthoDB" id="1856718at2759"/>
<comment type="caution">
    <text evidence="2">The sequence shown here is derived from an EMBL/GenBank/DDBJ whole genome shotgun (WGS) entry which is preliminary data.</text>
</comment>
<sequence length="179" mass="20607">MAQLLEMLPRLRPRSYSLINMPDDFLVPDNRSDSFSNMKIDRRLQQLSIVFTRVDFPPIPSVPLETLALTSTITGLECFSFRRYPYRRHGVCTSWLERIWRTYNLSKTLDTVQKPPVFIYLRKNLNNFRLPDLVTPGAPQTGLAPPLVLVGPGSGIAPFIGFLRQYTKYFAITDYITSF</sequence>
<dbReference type="Proteomes" id="UP000784294">
    <property type="component" value="Unassembled WGS sequence"/>
</dbReference>
<protein>
    <submittedName>
        <fullName evidence="2">Uncharacterized protein</fullName>
    </submittedName>
</protein>
<evidence type="ECO:0000313" key="2">
    <source>
        <dbReference type="EMBL" id="VEL31384.1"/>
    </source>
</evidence>
<dbReference type="SUPFAM" id="SSF52343">
    <property type="entry name" value="Ferredoxin reductase-like, C-terminal NADP-linked domain"/>
    <property type="match status" value="1"/>
</dbReference>
<dbReference type="GO" id="GO:0010181">
    <property type="term" value="F:FMN binding"/>
    <property type="evidence" value="ECO:0007669"/>
    <property type="project" value="TreeGrafter"/>
</dbReference>
<reference evidence="2" key="1">
    <citation type="submission" date="2018-11" db="EMBL/GenBank/DDBJ databases">
        <authorList>
            <consortium name="Pathogen Informatics"/>
        </authorList>
    </citation>
    <scope>NUCLEOTIDE SEQUENCE</scope>
</reference>
<dbReference type="InterPro" id="IPR039261">
    <property type="entry name" value="FNR_nucleotide-bd"/>
</dbReference>
<dbReference type="GO" id="GO:0050667">
    <property type="term" value="P:homocysteine metabolic process"/>
    <property type="evidence" value="ECO:0007669"/>
    <property type="project" value="TreeGrafter"/>
</dbReference>
<keyword evidence="1" id="KW-0285">Flavoprotein</keyword>
<dbReference type="AlphaFoldDB" id="A0A3S5BN46"/>
<dbReference type="GO" id="GO:0009086">
    <property type="term" value="P:methionine biosynthetic process"/>
    <property type="evidence" value="ECO:0007669"/>
    <property type="project" value="TreeGrafter"/>
</dbReference>
<dbReference type="PANTHER" id="PTHR19384">
    <property type="entry name" value="NITRIC OXIDE SYNTHASE-RELATED"/>
    <property type="match status" value="1"/>
</dbReference>
<proteinExistence type="predicted"/>